<reference evidence="2 3" key="1">
    <citation type="submission" date="2020-08" db="EMBL/GenBank/DDBJ databases">
        <title>Genomic Encyclopedia of Type Strains, Phase IV (KMG-IV): sequencing the most valuable type-strain genomes for metagenomic binning, comparative biology and taxonomic classification.</title>
        <authorList>
            <person name="Goeker M."/>
        </authorList>
    </citation>
    <scope>NUCLEOTIDE SEQUENCE [LARGE SCALE GENOMIC DNA]</scope>
    <source>
        <strain evidence="2 3">DSM 104969</strain>
    </source>
</reference>
<dbReference type="RefSeq" id="WP_183305817.1">
    <property type="nucleotide sequence ID" value="NZ_JACIEP010000002.1"/>
</dbReference>
<gene>
    <name evidence="2" type="ORF">GGR21_000768</name>
</gene>
<dbReference type="Pfam" id="PF10668">
    <property type="entry name" value="Phage_terminase"/>
    <property type="match status" value="1"/>
</dbReference>
<dbReference type="Proteomes" id="UP000555103">
    <property type="component" value="Unassembled WGS sequence"/>
</dbReference>
<organism evidence="2 3">
    <name type="scientific">Dysgonomonas hofstadii</name>
    <dbReference type="NCBI Taxonomy" id="637886"/>
    <lineage>
        <taxon>Bacteria</taxon>
        <taxon>Pseudomonadati</taxon>
        <taxon>Bacteroidota</taxon>
        <taxon>Bacteroidia</taxon>
        <taxon>Bacteroidales</taxon>
        <taxon>Dysgonomonadaceae</taxon>
        <taxon>Dysgonomonas</taxon>
    </lineage>
</organism>
<accession>A0A840CI47</accession>
<keyword evidence="3" id="KW-1185">Reference proteome</keyword>
<protein>
    <submittedName>
        <fullName evidence="2">Transposase</fullName>
    </submittedName>
</protein>
<dbReference type="InterPro" id="IPR018925">
    <property type="entry name" value="XtmA-like_N"/>
</dbReference>
<evidence type="ECO:0000313" key="2">
    <source>
        <dbReference type="EMBL" id="MBB4034881.1"/>
    </source>
</evidence>
<evidence type="ECO:0000313" key="3">
    <source>
        <dbReference type="Proteomes" id="UP000555103"/>
    </source>
</evidence>
<name>A0A840CI47_9BACT</name>
<comment type="caution">
    <text evidence="2">The sequence shown here is derived from an EMBL/GenBank/DDBJ whole genome shotgun (WGS) entry which is preliminary data.</text>
</comment>
<sequence>MIKKKQPNSFKPDYEKLRKEAYRYIVEEGRTQKDTARILGVAENTMSEWAIEGNWKELRKTRQSSANTARENVQQLINLLSSKRLELEYRINEAHDAGDEDSEIKLRKEAGRVSNDMIYQKNVLAELNKDNEKKALTLGEIVDFADDYYKEMRSFDSDLSDKAFDFHTFYIRKKTNELG</sequence>
<dbReference type="EMBL" id="JACIEP010000002">
    <property type="protein sequence ID" value="MBB4034881.1"/>
    <property type="molecule type" value="Genomic_DNA"/>
</dbReference>
<dbReference type="AlphaFoldDB" id="A0A840CI47"/>
<feature type="domain" description="PBSX phage terminase small subunit-like N-terminal" evidence="1">
    <location>
        <begin position="18"/>
        <end position="68"/>
    </location>
</feature>
<evidence type="ECO:0000259" key="1">
    <source>
        <dbReference type="Pfam" id="PF10668"/>
    </source>
</evidence>
<proteinExistence type="predicted"/>